<dbReference type="CDD" id="cd00842">
    <property type="entry name" value="MPP_ASMase"/>
    <property type="match status" value="1"/>
</dbReference>
<comment type="similarity">
    <text evidence="2 12">Belongs to the acid sphingomyelinase family.</text>
</comment>
<evidence type="ECO:0000256" key="7">
    <source>
        <dbReference type="ARBA" id="ARBA00022833"/>
    </source>
</evidence>
<dbReference type="InterPro" id="IPR008139">
    <property type="entry name" value="SaposinB_dom"/>
</dbReference>
<evidence type="ECO:0000256" key="5">
    <source>
        <dbReference type="ARBA" id="ARBA00022729"/>
    </source>
</evidence>
<dbReference type="PIRSF" id="PIRSF000948">
    <property type="entry name" value="Sphingomy_PDE"/>
    <property type="match status" value="1"/>
</dbReference>
<keyword evidence="10 12" id="KW-0326">Glycosidase</keyword>
<evidence type="ECO:0000256" key="14">
    <source>
        <dbReference type="PIRSR" id="PIRSR000948-2"/>
    </source>
</evidence>
<dbReference type="GO" id="GO:0061750">
    <property type="term" value="F:acid sphingomyelin phosphodiesterase activity"/>
    <property type="evidence" value="ECO:0007669"/>
    <property type="project" value="TreeGrafter"/>
</dbReference>
<keyword evidence="7 13" id="KW-0862">Zinc</keyword>
<evidence type="ECO:0000256" key="12">
    <source>
        <dbReference type="PIRNR" id="PIRNR000948"/>
    </source>
</evidence>
<dbReference type="PROSITE" id="PS50015">
    <property type="entry name" value="SAP_B"/>
    <property type="match status" value="1"/>
</dbReference>
<evidence type="ECO:0000256" key="4">
    <source>
        <dbReference type="ARBA" id="ARBA00022723"/>
    </source>
</evidence>
<keyword evidence="4 13" id="KW-0479">Metal-binding</keyword>
<keyword evidence="8 14" id="KW-1015">Disulfide bond</keyword>
<reference evidence="17" key="1">
    <citation type="submission" date="2022-03" db="EMBL/GenBank/DDBJ databases">
        <authorList>
            <person name="Tunstrom K."/>
        </authorList>
    </citation>
    <scope>NUCLEOTIDE SEQUENCE</scope>
</reference>
<feature type="disulfide bond" evidence="14">
    <location>
        <begin position="616"/>
        <end position="620"/>
    </location>
</feature>
<keyword evidence="6 12" id="KW-0378">Hydrolase</keyword>
<dbReference type="GO" id="GO:0005615">
    <property type="term" value="C:extracellular space"/>
    <property type="evidence" value="ECO:0007669"/>
    <property type="project" value="TreeGrafter"/>
</dbReference>
<feature type="disulfide bond" evidence="14">
    <location>
        <begin position="209"/>
        <end position="214"/>
    </location>
</feature>
<evidence type="ECO:0000256" key="8">
    <source>
        <dbReference type="ARBA" id="ARBA00023157"/>
    </source>
</evidence>
<dbReference type="SUPFAM" id="SSF56300">
    <property type="entry name" value="Metallo-dependent phosphatases"/>
    <property type="match status" value="1"/>
</dbReference>
<dbReference type="GO" id="GO:0016020">
    <property type="term" value="C:membrane"/>
    <property type="evidence" value="ECO:0007669"/>
    <property type="project" value="GOC"/>
</dbReference>
<feature type="binding site" evidence="13">
    <location>
        <position position="309"/>
    </location>
    <ligand>
        <name>Zn(2+)</name>
        <dbReference type="ChEBI" id="CHEBI:29105"/>
        <label>2</label>
    </ligand>
</feature>
<dbReference type="PANTHER" id="PTHR10340">
    <property type="entry name" value="SPHINGOMYELIN PHOSPHODIESTERASE"/>
    <property type="match status" value="1"/>
</dbReference>
<dbReference type="InterPro" id="IPR029052">
    <property type="entry name" value="Metallo-depent_PP-like"/>
</dbReference>
<sequence>MKVFIGLLLILGSSFASRLINSDELQELFTKVLKNETADNDLKTIQDVFEIYRPASSSLKMQFESNGRTDVTCLICTSAFAALRDLVFEGQTDEMLSEAIINICISLRIVSDRTCKGIVPLNIPILTYIIKTTPEAAPRTFCGLLLQNADNPNTCPYNDPRFEWTIDLPEENPIQNDQIATSNSEVLRAVLVTDAHIDPLYEPNGVADCDELTCCRKGQTPRSDTYKTDIPDSVFKKRIHEVKDDFIMDLDLADDIRNLSNAIRTARNSPRAGYWGDYRNCDSPLWAYDDVIETIAKHKDIDVVYYIGDNIDHHVWETTYELIDGVNSYVIDKMKKEFGENILVVPCIGNHESQPTNQFAPSTIKGDKLNTTWLYNSLAKKWDFYLTEDAKATLKKYGSFTMLIRPGLRVISLNNNYAYRYNWWLVYDPLESKRLMEWLVRELHKAELVGEKVHILAHIPPGVHNLYYTWTREYNRVINRFSKTIAGEFNGHTHSDEFKVFYNEAGAPAAVAWGAGSATAYSGYNCNYKIATFDPNTYEPRNIVNYVYNLTEANLAPNRRPHWFQLYDMKNSFQLDDLSAASMNNLLYRMVTEDLLSLDLYAAFYSKISDRRWPNCNNYCKIDNLCKTVVTVLWHRERCEELRNLFFKTISN</sequence>
<dbReference type="GO" id="GO:0005764">
    <property type="term" value="C:lysosome"/>
    <property type="evidence" value="ECO:0007669"/>
    <property type="project" value="TreeGrafter"/>
</dbReference>
<dbReference type="Pfam" id="PF19272">
    <property type="entry name" value="ASMase_C"/>
    <property type="match status" value="1"/>
</dbReference>
<organism evidence="17 18">
    <name type="scientific">Euphydryas editha</name>
    <name type="common">Edith's checkerspot</name>
    <dbReference type="NCBI Taxonomy" id="104508"/>
    <lineage>
        <taxon>Eukaryota</taxon>
        <taxon>Metazoa</taxon>
        <taxon>Ecdysozoa</taxon>
        <taxon>Arthropoda</taxon>
        <taxon>Hexapoda</taxon>
        <taxon>Insecta</taxon>
        <taxon>Pterygota</taxon>
        <taxon>Neoptera</taxon>
        <taxon>Endopterygota</taxon>
        <taxon>Lepidoptera</taxon>
        <taxon>Glossata</taxon>
        <taxon>Ditrysia</taxon>
        <taxon>Papilionoidea</taxon>
        <taxon>Nymphalidae</taxon>
        <taxon>Nymphalinae</taxon>
        <taxon>Euphydryas</taxon>
    </lineage>
</organism>
<comment type="function">
    <text evidence="12">Converts sphingomyelin to ceramide.</text>
</comment>
<feature type="disulfide bond" evidence="14">
    <location>
        <begin position="73"/>
        <end position="155"/>
    </location>
</feature>
<dbReference type="InterPro" id="IPR041805">
    <property type="entry name" value="ASMase/PPN1_MPP"/>
</dbReference>
<feature type="binding site" evidence="13">
    <location>
        <position position="494"/>
    </location>
    <ligand>
        <name>Zn(2+)</name>
        <dbReference type="ChEBI" id="CHEBI:29105"/>
        <label>1</label>
    </ligand>
</feature>
<evidence type="ECO:0000256" key="15">
    <source>
        <dbReference type="SAM" id="SignalP"/>
    </source>
</evidence>
<feature type="binding site" evidence="13">
    <location>
        <position position="458"/>
    </location>
    <ligand>
        <name>Zn(2+)</name>
        <dbReference type="ChEBI" id="CHEBI:29105"/>
        <label>2</label>
    </ligand>
</feature>
<evidence type="ECO:0000256" key="10">
    <source>
        <dbReference type="ARBA" id="ARBA00023295"/>
    </source>
</evidence>
<dbReference type="AlphaFoldDB" id="A0AAU9V6P4"/>
<dbReference type="GO" id="GO:0006685">
    <property type="term" value="P:sphingomyelin catabolic process"/>
    <property type="evidence" value="ECO:0007669"/>
    <property type="project" value="UniProtKB-UniRule"/>
</dbReference>
<dbReference type="SUPFAM" id="SSF47862">
    <property type="entry name" value="Saposin"/>
    <property type="match status" value="1"/>
</dbReference>
<dbReference type="EC" id="3.1.4.12" evidence="12"/>
<dbReference type="Pfam" id="PF00149">
    <property type="entry name" value="Metallophos"/>
    <property type="match status" value="1"/>
</dbReference>
<evidence type="ECO:0000259" key="16">
    <source>
        <dbReference type="PROSITE" id="PS50015"/>
    </source>
</evidence>
<dbReference type="InterPro" id="IPR045473">
    <property type="entry name" value="ASM_C"/>
</dbReference>
<dbReference type="EMBL" id="CAKOGL010000028">
    <property type="protein sequence ID" value="CAH2105784.1"/>
    <property type="molecule type" value="Genomic_DNA"/>
</dbReference>
<dbReference type="InterPro" id="IPR004843">
    <property type="entry name" value="Calcineurin-like_PHP"/>
</dbReference>
<evidence type="ECO:0000313" key="17">
    <source>
        <dbReference type="EMBL" id="CAH2105784.1"/>
    </source>
</evidence>
<dbReference type="InterPro" id="IPR011001">
    <property type="entry name" value="Saposin-like"/>
</dbReference>
<feature type="disulfide bond" evidence="14">
    <location>
        <begin position="76"/>
        <end position="142"/>
    </location>
</feature>
<feature type="chain" id="PRO_5043336667" description="Sphingomyelin phosphodiesterase" evidence="15">
    <location>
        <begin position="17"/>
        <end position="652"/>
    </location>
</feature>
<evidence type="ECO:0000256" key="9">
    <source>
        <dbReference type="ARBA" id="ARBA00023180"/>
    </source>
</evidence>
<comment type="caution">
    <text evidence="17">The sequence shown here is derived from an EMBL/GenBank/DDBJ whole genome shotgun (WGS) entry which is preliminary data.</text>
</comment>
<evidence type="ECO:0000256" key="6">
    <source>
        <dbReference type="ARBA" id="ARBA00022801"/>
    </source>
</evidence>
<dbReference type="GO" id="GO:0046872">
    <property type="term" value="F:metal ion binding"/>
    <property type="evidence" value="ECO:0007669"/>
    <property type="project" value="UniProtKB-KW"/>
</dbReference>
<feature type="binding site" evidence="13">
    <location>
        <position position="194"/>
    </location>
    <ligand>
        <name>Zn(2+)</name>
        <dbReference type="ChEBI" id="CHEBI:29105"/>
        <label>1</label>
    </ligand>
</feature>
<feature type="binding site" evidence="13">
    <location>
        <position position="196"/>
    </location>
    <ligand>
        <name>Zn(2+)</name>
        <dbReference type="ChEBI" id="CHEBI:29105"/>
        <label>1</label>
    </ligand>
</feature>
<keyword evidence="9" id="KW-0325">Glycoprotein</keyword>
<feature type="binding site" evidence="13">
    <location>
        <position position="492"/>
    </location>
    <ligand>
        <name>Zn(2+)</name>
        <dbReference type="ChEBI" id="CHEBI:29105"/>
        <label>2</label>
    </ligand>
</feature>
<dbReference type="GO" id="GO:0016798">
    <property type="term" value="F:hydrolase activity, acting on glycosyl bonds"/>
    <property type="evidence" value="ECO:0007669"/>
    <property type="project" value="UniProtKB-KW"/>
</dbReference>
<feature type="binding site" evidence="13">
    <location>
        <position position="309"/>
    </location>
    <ligand>
        <name>Zn(2+)</name>
        <dbReference type="ChEBI" id="CHEBI:29105"/>
        <label>1</label>
    </ligand>
</feature>
<gene>
    <name evidence="17" type="ORF">EEDITHA_LOCUS19996</name>
</gene>
<evidence type="ECO:0000256" key="2">
    <source>
        <dbReference type="ARBA" id="ARBA00008234"/>
    </source>
</evidence>
<evidence type="ECO:0000256" key="3">
    <source>
        <dbReference type="ARBA" id="ARBA00022525"/>
    </source>
</evidence>
<dbReference type="PANTHER" id="PTHR10340:SF29">
    <property type="entry name" value="SPHINGOMYELIN PHOSPHODIESTERASE"/>
    <property type="match status" value="1"/>
</dbReference>
<protein>
    <recommendedName>
        <fullName evidence="12">Sphingomyelin phosphodiesterase</fullName>
        <ecNumber evidence="12">3.1.4.12</ecNumber>
    </recommendedName>
</protein>
<evidence type="ECO:0000256" key="13">
    <source>
        <dbReference type="PIRSR" id="PIRSR000948-1"/>
    </source>
</evidence>
<evidence type="ECO:0000313" key="18">
    <source>
        <dbReference type="Proteomes" id="UP001153954"/>
    </source>
</evidence>
<feature type="signal peptide" evidence="15">
    <location>
        <begin position="1"/>
        <end position="16"/>
    </location>
</feature>
<dbReference type="GO" id="GO:0046513">
    <property type="term" value="P:ceramide biosynthetic process"/>
    <property type="evidence" value="ECO:0007669"/>
    <property type="project" value="UniProtKB-ARBA"/>
</dbReference>
<accession>A0AAU9V6P4</accession>
<keyword evidence="18" id="KW-1185">Reference proteome</keyword>
<feature type="binding site" evidence="13">
    <location>
        <position position="350"/>
    </location>
    <ligand>
        <name>Zn(2+)</name>
        <dbReference type="ChEBI" id="CHEBI:29105"/>
        <label>2</label>
    </ligand>
</feature>
<comment type="subcellular location">
    <subcellularLocation>
        <location evidence="1">Secreted</location>
    </subcellularLocation>
</comment>
<comment type="cofactor">
    <cofactor evidence="13">
        <name>Zn(2+)</name>
        <dbReference type="ChEBI" id="CHEBI:29105"/>
    </cofactor>
    <text evidence="13">Binds 2 Zn(2+) ions per subunit.</text>
</comment>
<feature type="disulfide bond" evidence="14">
    <location>
        <begin position="215"/>
        <end position="281"/>
    </location>
</feature>
<name>A0AAU9V6P4_EUPED</name>
<evidence type="ECO:0000256" key="1">
    <source>
        <dbReference type="ARBA" id="ARBA00004613"/>
    </source>
</evidence>
<feature type="domain" description="Saposin B-type" evidence="16">
    <location>
        <begin position="69"/>
        <end position="159"/>
    </location>
</feature>
<keyword evidence="3" id="KW-0964">Secreted</keyword>
<dbReference type="Gene3D" id="3.60.21.10">
    <property type="match status" value="1"/>
</dbReference>
<dbReference type="InterPro" id="IPR011160">
    <property type="entry name" value="Sphingomy_PDE"/>
</dbReference>
<feature type="disulfide bond" evidence="14">
    <location>
        <begin position="104"/>
        <end position="115"/>
    </location>
</feature>
<proteinExistence type="inferred from homology"/>
<keyword evidence="5 15" id="KW-0732">Signal</keyword>
<evidence type="ECO:0000256" key="11">
    <source>
        <dbReference type="ARBA" id="ARBA00047268"/>
    </source>
</evidence>
<dbReference type="Proteomes" id="UP001153954">
    <property type="component" value="Unassembled WGS sequence"/>
</dbReference>
<comment type="catalytic activity">
    <reaction evidence="11">
        <text>a sphingomyelin + H2O = phosphocholine + an N-acylsphing-4-enine + H(+)</text>
        <dbReference type="Rhea" id="RHEA:19253"/>
        <dbReference type="ChEBI" id="CHEBI:15377"/>
        <dbReference type="ChEBI" id="CHEBI:15378"/>
        <dbReference type="ChEBI" id="CHEBI:17636"/>
        <dbReference type="ChEBI" id="CHEBI:52639"/>
        <dbReference type="ChEBI" id="CHEBI:295975"/>
        <dbReference type="EC" id="3.1.4.12"/>
    </reaction>
    <physiologicalReaction direction="left-to-right" evidence="11">
        <dbReference type="Rhea" id="RHEA:19254"/>
    </physiologicalReaction>
</comment>